<dbReference type="Pfam" id="PF00990">
    <property type="entry name" value="GGDEF"/>
    <property type="match status" value="1"/>
</dbReference>
<dbReference type="GO" id="GO:0052621">
    <property type="term" value="F:diguanylate cyclase activity"/>
    <property type="evidence" value="ECO:0007669"/>
    <property type="project" value="UniProtKB-EC"/>
</dbReference>
<dbReference type="SUPFAM" id="SSF55073">
    <property type="entry name" value="Nucleotide cyclase"/>
    <property type="match status" value="1"/>
</dbReference>
<dbReference type="NCBIfam" id="TIGR00254">
    <property type="entry name" value="GGDEF"/>
    <property type="match status" value="1"/>
</dbReference>
<evidence type="ECO:0000256" key="2">
    <source>
        <dbReference type="ARBA" id="ARBA00034247"/>
    </source>
</evidence>
<evidence type="ECO:0000313" key="5">
    <source>
        <dbReference type="Proteomes" id="UP000295783"/>
    </source>
</evidence>
<dbReference type="EMBL" id="SNYW01000001">
    <property type="protein sequence ID" value="TDQ86482.1"/>
    <property type="molecule type" value="Genomic_DNA"/>
</dbReference>
<dbReference type="Gene3D" id="3.30.450.20">
    <property type="entry name" value="PAS domain"/>
    <property type="match status" value="1"/>
</dbReference>
<dbReference type="SMART" id="SM00267">
    <property type="entry name" value="GGDEF"/>
    <property type="match status" value="1"/>
</dbReference>
<comment type="catalytic activity">
    <reaction evidence="2">
        <text>2 GTP = 3',3'-c-di-GMP + 2 diphosphate</text>
        <dbReference type="Rhea" id="RHEA:24898"/>
        <dbReference type="ChEBI" id="CHEBI:33019"/>
        <dbReference type="ChEBI" id="CHEBI:37565"/>
        <dbReference type="ChEBI" id="CHEBI:58805"/>
        <dbReference type="EC" id="2.7.7.65"/>
    </reaction>
</comment>
<dbReference type="InterPro" id="IPR035965">
    <property type="entry name" value="PAS-like_dom_sf"/>
</dbReference>
<dbReference type="PROSITE" id="PS50887">
    <property type="entry name" value="GGDEF"/>
    <property type="match status" value="1"/>
</dbReference>
<dbReference type="Gene3D" id="3.30.70.270">
    <property type="match status" value="1"/>
</dbReference>
<dbReference type="EC" id="2.7.7.65" evidence="1"/>
<dbReference type="OrthoDB" id="7216521at2"/>
<dbReference type="SUPFAM" id="SSF55781">
    <property type="entry name" value="GAF domain-like"/>
    <property type="match status" value="1"/>
</dbReference>
<proteinExistence type="predicted"/>
<evidence type="ECO:0000313" key="4">
    <source>
        <dbReference type="EMBL" id="TDQ86482.1"/>
    </source>
</evidence>
<dbReference type="Proteomes" id="UP000295783">
    <property type="component" value="Unassembled WGS sequence"/>
</dbReference>
<dbReference type="CDD" id="cd01949">
    <property type="entry name" value="GGDEF"/>
    <property type="match status" value="1"/>
</dbReference>
<sequence length="543" mass="57547">MRAAAIRLLAADGPLARDLSPAMLLAPDRTELAANAAAAALRPLLRHPPMELAAAFAAAQEGAVQRLAALEAPPTDAQSRPISFDLTLLPCGNAVLVLARDVSLERALRGALIDSRQRLKDLVDRAADFTWEVDAEGRFSFVSGQRPLGFAAADLIGRKPSDLAISSDSDAAFAGVGPHAGAEIWLKGAGDIPVCLLVQGQALEAGDGSFRGARGLARDVTEQKAREADLAEARHRERLVLHLMRSLRRNIDPDSALAAALETAIQAVGADLGSVHRLDGGVIGACLAGTADADDAVLSPTAIESDNGLAMGHAGHRHGIAFVCRHEGRPVGLLVLWRQDGRGPWAADDIFLLSELAEQVAVLIEQLKGHEALRQLSTTDALTGLLNRRGFETVLARAVTRARLDGQGGALMYVDLDNFKQVNDRFGHAQGDAALVATADILRENLRTRDPIGRLGGDEFVAWLDGVGPEEAKSKAQELQRAAADLARFAPGTDRPLGFSIGIALMRPAAQDGVDDLERLMARADEAMYRIKHGGKGGFVLVE</sequence>
<keyword evidence="5" id="KW-1185">Reference proteome</keyword>
<dbReference type="AlphaFoldDB" id="A0A4R6X300"/>
<dbReference type="InterPro" id="IPR043128">
    <property type="entry name" value="Rev_trsase/Diguanyl_cyclase"/>
</dbReference>
<protein>
    <recommendedName>
        <fullName evidence="1">diguanylate cyclase</fullName>
        <ecNumber evidence="1">2.7.7.65</ecNumber>
    </recommendedName>
</protein>
<dbReference type="RefSeq" id="WP_133611587.1">
    <property type="nucleotide sequence ID" value="NZ_SNYW01000001.1"/>
</dbReference>
<gene>
    <name evidence="4" type="ORF">A8950_0174</name>
</gene>
<evidence type="ECO:0000259" key="3">
    <source>
        <dbReference type="PROSITE" id="PS50887"/>
    </source>
</evidence>
<dbReference type="SUPFAM" id="SSF55785">
    <property type="entry name" value="PYP-like sensor domain (PAS domain)"/>
    <property type="match status" value="1"/>
</dbReference>
<feature type="domain" description="GGDEF" evidence="3">
    <location>
        <begin position="407"/>
        <end position="543"/>
    </location>
</feature>
<dbReference type="InterPro" id="IPR050469">
    <property type="entry name" value="Diguanylate_Cyclase"/>
</dbReference>
<dbReference type="PANTHER" id="PTHR45138">
    <property type="entry name" value="REGULATORY COMPONENTS OF SENSORY TRANSDUCTION SYSTEM"/>
    <property type="match status" value="1"/>
</dbReference>
<name>A0A4R6X300_9PROT</name>
<dbReference type="InterPro" id="IPR029016">
    <property type="entry name" value="GAF-like_dom_sf"/>
</dbReference>
<dbReference type="InterPro" id="IPR029787">
    <property type="entry name" value="Nucleotide_cyclase"/>
</dbReference>
<accession>A0A4R6X300</accession>
<comment type="caution">
    <text evidence="4">The sequence shown here is derived from an EMBL/GenBank/DDBJ whole genome shotgun (WGS) entry which is preliminary data.</text>
</comment>
<organism evidence="4 5">
    <name type="scientific">Dongia mobilis</name>
    <dbReference type="NCBI Taxonomy" id="578943"/>
    <lineage>
        <taxon>Bacteria</taxon>
        <taxon>Pseudomonadati</taxon>
        <taxon>Pseudomonadota</taxon>
        <taxon>Alphaproteobacteria</taxon>
        <taxon>Rhodospirillales</taxon>
        <taxon>Dongiaceae</taxon>
        <taxon>Dongia</taxon>
    </lineage>
</organism>
<dbReference type="InterPro" id="IPR000160">
    <property type="entry name" value="GGDEF_dom"/>
</dbReference>
<evidence type="ECO:0000256" key="1">
    <source>
        <dbReference type="ARBA" id="ARBA00012528"/>
    </source>
</evidence>
<dbReference type="Gene3D" id="3.30.450.40">
    <property type="match status" value="1"/>
</dbReference>
<dbReference type="PANTHER" id="PTHR45138:SF9">
    <property type="entry name" value="DIGUANYLATE CYCLASE DGCM-RELATED"/>
    <property type="match status" value="1"/>
</dbReference>
<reference evidence="4 5" key="1">
    <citation type="submission" date="2019-03" db="EMBL/GenBank/DDBJ databases">
        <title>Genomic Encyclopedia of Type Strains, Phase III (KMG-III): the genomes of soil and plant-associated and newly described type strains.</title>
        <authorList>
            <person name="Whitman W."/>
        </authorList>
    </citation>
    <scope>NUCLEOTIDE SEQUENCE [LARGE SCALE GENOMIC DNA]</scope>
    <source>
        <strain evidence="4 5">CGMCC 1.7660</strain>
    </source>
</reference>